<name>A0A8J3MY23_9CHLR</name>
<keyword evidence="1" id="KW-0472">Membrane</keyword>
<gene>
    <name evidence="2" type="ORF">KSX_85010</name>
</gene>
<dbReference type="AlphaFoldDB" id="A0A8J3MY23"/>
<sequence>MALGISISGGIIALLFLNQQLYAWNLPFLYWLMVQTQRYGFFYYTLFGSLFILLSISLFTRFAVSKTGRNVTWKALPIAWKRLVVGAGVLTAICIMGICGYILLLCSLFPSFDHKDSLTSQGHTYQLSLQATGKEMDNHDETATAPFRLEVYTCEFTDWVCTRTAAKNQPLRYSTDLPVYSPVESISLRLSLNTSQTAFLIVDQRSNVNPTITFPRP</sequence>
<feature type="transmembrane region" description="Helical" evidence="1">
    <location>
        <begin position="39"/>
        <end position="62"/>
    </location>
</feature>
<reference evidence="2" key="1">
    <citation type="submission" date="2020-10" db="EMBL/GenBank/DDBJ databases">
        <title>Taxonomic study of unclassified bacteria belonging to the class Ktedonobacteria.</title>
        <authorList>
            <person name="Yabe S."/>
            <person name="Wang C.M."/>
            <person name="Zheng Y."/>
            <person name="Sakai Y."/>
            <person name="Cavaletti L."/>
            <person name="Monciardini P."/>
            <person name="Donadio S."/>
        </authorList>
    </citation>
    <scope>NUCLEOTIDE SEQUENCE</scope>
    <source>
        <strain evidence="2">SOSP1-1</strain>
    </source>
</reference>
<dbReference type="EMBL" id="BNJF01000008">
    <property type="protein sequence ID" value="GHO50338.1"/>
    <property type="molecule type" value="Genomic_DNA"/>
</dbReference>
<evidence type="ECO:0000313" key="3">
    <source>
        <dbReference type="Proteomes" id="UP000612362"/>
    </source>
</evidence>
<keyword evidence="3" id="KW-1185">Reference proteome</keyword>
<accession>A0A8J3MY23</accession>
<protein>
    <submittedName>
        <fullName evidence="2">Uncharacterized protein</fullName>
    </submittedName>
</protein>
<organism evidence="2 3">
    <name type="scientific">Ktedonospora formicarum</name>
    <dbReference type="NCBI Taxonomy" id="2778364"/>
    <lineage>
        <taxon>Bacteria</taxon>
        <taxon>Bacillati</taxon>
        <taxon>Chloroflexota</taxon>
        <taxon>Ktedonobacteria</taxon>
        <taxon>Ktedonobacterales</taxon>
        <taxon>Ktedonobacteraceae</taxon>
        <taxon>Ktedonospora</taxon>
    </lineage>
</organism>
<proteinExistence type="predicted"/>
<feature type="transmembrane region" description="Helical" evidence="1">
    <location>
        <begin position="83"/>
        <end position="104"/>
    </location>
</feature>
<keyword evidence="1" id="KW-0812">Transmembrane</keyword>
<dbReference type="Proteomes" id="UP000612362">
    <property type="component" value="Unassembled WGS sequence"/>
</dbReference>
<evidence type="ECO:0000256" key="1">
    <source>
        <dbReference type="SAM" id="Phobius"/>
    </source>
</evidence>
<evidence type="ECO:0000313" key="2">
    <source>
        <dbReference type="EMBL" id="GHO50338.1"/>
    </source>
</evidence>
<dbReference type="RefSeq" id="WP_220199377.1">
    <property type="nucleotide sequence ID" value="NZ_BNJF01000008.1"/>
</dbReference>
<comment type="caution">
    <text evidence="2">The sequence shown here is derived from an EMBL/GenBank/DDBJ whole genome shotgun (WGS) entry which is preliminary data.</text>
</comment>
<keyword evidence="1" id="KW-1133">Transmembrane helix</keyword>